<protein>
    <recommendedName>
        <fullName evidence="3">DUF3828 domain-containing protein</fullName>
    </recommendedName>
</protein>
<dbReference type="RefSeq" id="WP_091341968.1">
    <property type="nucleotide sequence ID" value="NZ_FNRM01000003.1"/>
</dbReference>
<dbReference type="STRING" id="152573.SAMN04488051_103529"/>
<dbReference type="Proteomes" id="UP000198773">
    <property type="component" value="Unassembled WGS sequence"/>
</dbReference>
<gene>
    <name evidence="1" type="ORF">SAMN04488051_103529</name>
</gene>
<dbReference type="AlphaFoldDB" id="A0A1H4BUY6"/>
<evidence type="ECO:0008006" key="3">
    <source>
        <dbReference type="Google" id="ProtNLM"/>
    </source>
</evidence>
<keyword evidence="2" id="KW-1185">Reference proteome</keyword>
<proteinExistence type="predicted"/>
<evidence type="ECO:0000313" key="1">
    <source>
        <dbReference type="EMBL" id="SEA51904.1"/>
    </source>
</evidence>
<accession>A0A1H4BUY6</accession>
<sequence>MHLAIKRFVVIAFYFSLIGCAWSAQSNSPFYSLYTTFLQASRDNNVQQLQADIFSQRVVSLWHESNEPTLDEFSPIFSYVSSLIDQEHTHFYSVNGDRGCFSINVITTQQTPATVNIEFVLEQGHWKLNDVMLDLLGSKDDFVVNAVCPLNVEAFLQGEGTY</sequence>
<name>A0A1H4BUY6_ALKAM</name>
<dbReference type="PROSITE" id="PS51257">
    <property type="entry name" value="PROKAR_LIPOPROTEIN"/>
    <property type="match status" value="1"/>
</dbReference>
<dbReference type="EMBL" id="FNRM01000003">
    <property type="protein sequence ID" value="SEA51904.1"/>
    <property type="molecule type" value="Genomic_DNA"/>
</dbReference>
<dbReference type="OrthoDB" id="5824033at2"/>
<evidence type="ECO:0000313" key="2">
    <source>
        <dbReference type="Proteomes" id="UP000198773"/>
    </source>
</evidence>
<organism evidence="1 2">
    <name type="scientific">Alkalimonas amylolytica</name>
    <dbReference type="NCBI Taxonomy" id="152573"/>
    <lineage>
        <taxon>Bacteria</taxon>
        <taxon>Pseudomonadati</taxon>
        <taxon>Pseudomonadota</taxon>
        <taxon>Gammaproteobacteria</taxon>
        <taxon>Alkalimonas</taxon>
    </lineage>
</organism>
<reference evidence="1 2" key="1">
    <citation type="submission" date="2016-10" db="EMBL/GenBank/DDBJ databases">
        <authorList>
            <person name="de Groot N.N."/>
        </authorList>
    </citation>
    <scope>NUCLEOTIDE SEQUENCE [LARGE SCALE GENOMIC DNA]</scope>
    <source>
        <strain evidence="1 2">CGMCC 1.3430</strain>
    </source>
</reference>